<dbReference type="KEGG" id="rsa:RSal33209_0017"/>
<dbReference type="EMBL" id="CP000910">
    <property type="protein sequence ID" value="ABY21775.1"/>
    <property type="molecule type" value="Genomic_DNA"/>
</dbReference>
<dbReference type="SUPFAM" id="SSF56281">
    <property type="entry name" value="Metallo-hydrolase/oxidoreductase"/>
    <property type="match status" value="1"/>
</dbReference>
<dbReference type="PANTHER" id="PTHR36839:SF1">
    <property type="entry name" value="METALLO-BETA-LACTAMASE FAMILY PROTEIN (AFU_ORTHOLOGUE AFUA_5G12770)"/>
    <property type="match status" value="1"/>
</dbReference>
<evidence type="ECO:0000259" key="1">
    <source>
        <dbReference type="SMART" id="SM00849"/>
    </source>
</evidence>
<dbReference type="AlphaFoldDB" id="A9WR43"/>
<sequence length="271" mass="29136">MSIWQCATCGVERAAEPVAADVCPICADERQYVPLDGQVWTTVQAQIDQGMTLDVFDVEPGLVGVTSTGIGIGQQSMLVVTPAGNLLWDPVGLISADAVAAVAAYGPVVAVAASHPHMFGVQVEWAKVLEAKVLVNQADAEFLQRSDDRVEYWSGQYEVVPGVTLHQLGGHFKGSAVVHWPEGNEGKGVILAGDTIFVNQDRTAAFMRSYPNKIPLSAAVVDRIAKAVLEFEFDRLYNNFGSVIPAGASAVVRRSTDRHIAWVRGDFDDLT</sequence>
<dbReference type="InterPro" id="IPR036866">
    <property type="entry name" value="RibonucZ/Hydroxyglut_hydro"/>
</dbReference>
<protein>
    <submittedName>
        <fullName evidence="2">Hydrolase</fullName>
    </submittedName>
</protein>
<dbReference type="HOGENOM" id="CLU_047034_0_0_11"/>
<name>A9WR43_RENSM</name>
<dbReference type="Gene3D" id="3.60.15.10">
    <property type="entry name" value="Ribonuclease Z/Hydroxyacylglutathione hydrolase-like"/>
    <property type="match status" value="1"/>
</dbReference>
<dbReference type="PANTHER" id="PTHR36839">
    <property type="entry name" value="METALLO-BETA-LACTAMASE FAMILY PROTEIN (AFU_ORTHOLOGUE AFUA_5G12770)"/>
    <property type="match status" value="1"/>
</dbReference>
<gene>
    <name evidence="2" type="ordered locus">RSal33209_0017</name>
</gene>
<organism evidence="2 3">
    <name type="scientific">Renibacterium salmoninarum (strain ATCC 33209 / DSM 20767 / JCM 11484 / NBRC 15589 / NCIMB 2235)</name>
    <dbReference type="NCBI Taxonomy" id="288705"/>
    <lineage>
        <taxon>Bacteria</taxon>
        <taxon>Bacillati</taxon>
        <taxon>Actinomycetota</taxon>
        <taxon>Actinomycetes</taxon>
        <taxon>Micrococcales</taxon>
        <taxon>Micrococcaceae</taxon>
        <taxon>Renibacterium</taxon>
    </lineage>
</organism>
<accession>A9WR43</accession>
<evidence type="ECO:0000313" key="2">
    <source>
        <dbReference type="EMBL" id="ABY21775.1"/>
    </source>
</evidence>
<keyword evidence="3" id="KW-1185">Reference proteome</keyword>
<evidence type="ECO:0000313" key="3">
    <source>
        <dbReference type="Proteomes" id="UP000002007"/>
    </source>
</evidence>
<dbReference type="SMART" id="SM00849">
    <property type="entry name" value="Lactamase_B"/>
    <property type="match status" value="1"/>
</dbReference>
<dbReference type="STRING" id="288705.RSal33209_0017"/>
<feature type="domain" description="Metallo-beta-lactamase" evidence="1">
    <location>
        <begin position="73"/>
        <end position="240"/>
    </location>
</feature>
<dbReference type="Proteomes" id="UP000002007">
    <property type="component" value="Chromosome"/>
</dbReference>
<dbReference type="RefSeq" id="WP_012243483.1">
    <property type="nucleotide sequence ID" value="NC_010168.1"/>
</dbReference>
<keyword evidence="2" id="KW-0378">Hydrolase</keyword>
<dbReference type="GO" id="GO:0016787">
    <property type="term" value="F:hydrolase activity"/>
    <property type="evidence" value="ECO:0007669"/>
    <property type="project" value="UniProtKB-KW"/>
</dbReference>
<proteinExistence type="predicted"/>
<dbReference type="InterPro" id="IPR001279">
    <property type="entry name" value="Metallo-B-lactamas"/>
</dbReference>
<reference evidence="3" key="1">
    <citation type="journal article" date="2008" name="J. Bacteriol.">
        <title>Genome sequence of the fish pathogen Renibacterium salmoninarum suggests reductive evolution away from an environmental Arthrobacter ancestor.</title>
        <authorList>
            <person name="Wiens G.D."/>
            <person name="Rockey D.D."/>
            <person name="Wu Z."/>
            <person name="Chang J."/>
            <person name="Levy R."/>
            <person name="Crane S."/>
            <person name="Chen D.S."/>
            <person name="Capri G.R."/>
            <person name="Burnett J.R."/>
            <person name="Sudheesh P.S."/>
            <person name="Schipma M.J."/>
            <person name="Burd H."/>
            <person name="Bhattacharyya A."/>
            <person name="Rhodes L.D."/>
            <person name="Kaul R."/>
            <person name="Strom M.S."/>
        </authorList>
    </citation>
    <scope>NUCLEOTIDE SEQUENCE [LARGE SCALE GENOMIC DNA]</scope>
    <source>
        <strain evidence="3">ATCC 33209 / DSM 20767 / JCM 11484 / NBRC 15589 / NCIMB 2235</strain>
    </source>
</reference>
<dbReference type="eggNOG" id="COG0491">
    <property type="taxonomic scope" value="Bacteria"/>
</dbReference>